<dbReference type="AlphaFoldDB" id="A0A9X1YQE5"/>
<accession>A0A9X1YQE5</accession>
<dbReference type="RefSeq" id="WP_275685020.1">
    <property type="nucleotide sequence ID" value="NZ_JAJLJH010000011.1"/>
</dbReference>
<keyword evidence="3" id="KW-1185">Reference proteome</keyword>
<dbReference type="Gene3D" id="3.10.450.50">
    <property type="match status" value="1"/>
</dbReference>
<evidence type="ECO:0000313" key="2">
    <source>
        <dbReference type="EMBL" id="MCK9688972.1"/>
    </source>
</evidence>
<dbReference type="Proteomes" id="UP001139353">
    <property type="component" value="Unassembled WGS sequence"/>
</dbReference>
<keyword evidence="1" id="KW-0732">Signal</keyword>
<dbReference type="Pfam" id="PF05494">
    <property type="entry name" value="MlaC"/>
    <property type="match status" value="1"/>
</dbReference>
<feature type="chain" id="PRO_5040733523" evidence="1">
    <location>
        <begin position="24"/>
        <end position="206"/>
    </location>
</feature>
<dbReference type="EMBL" id="JAJLJH010000011">
    <property type="protein sequence ID" value="MCK9688972.1"/>
    <property type="molecule type" value="Genomic_DNA"/>
</dbReference>
<dbReference type="PIRSF" id="PIRSF004649">
    <property type="entry name" value="MlaC"/>
    <property type="match status" value="1"/>
</dbReference>
<name>A0A9X1YQE5_9BURK</name>
<dbReference type="InterPro" id="IPR008869">
    <property type="entry name" value="MlaC/ttg2D"/>
</dbReference>
<protein>
    <submittedName>
        <fullName evidence="2">ABC transporter substrate-binding protein</fullName>
    </submittedName>
</protein>
<feature type="signal peptide" evidence="1">
    <location>
        <begin position="1"/>
        <end position="23"/>
    </location>
</feature>
<evidence type="ECO:0000313" key="3">
    <source>
        <dbReference type="Proteomes" id="UP001139353"/>
    </source>
</evidence>
<dbReference type="PANTHER" id="PTHR36573">
    <property type="entry name" value="INTERMEMBRANE PHOSPHOLIPID TRANSPORT SYSTEM BINDING PROTEIN MLAC"/>
    <property type="match status" value="1"/>
</dbReference>
<organism evidence="2 3">
    <name type="scientific">Scleromatobacter humisilvae</name>
    <dbReference type="NCBI Taxonomy" id="2897159"/>
    <lineage>
        <taxon>Bacteria</taxon>
        <taxon>Pseudomonadati</taxon>
        <taxon>Pseudomonadota</taxon>
        <taxon>Betaproteobacteria</taxon>
        <taxon>Burkholderiales</taxon>
        <taxon>Sphaerotilaceae</taxon>
        <taxon>Scleromatobacter</taxon>
    </lineage>
</organism>
<proteinExistence type="predicted"/>
<gene>
    <name evidence="2" type="ORF">LPC04_24930</name>
</gene>
<comment type="caution">
    <text evidence="2">The sequence shown here is derived from an EMBL/GenBank/DDBJ whole genome shotgun (WGS) entry which is preliminary data.</text>
</comment>
<evidence type="ECO:0000256" key="1">
    <source>
        <dbReference type="SAM" id="SignalP"/>
    </source>
</evidence>
<dbReference type="PANTHER" id="PTHR36573:SF1">
    <property type="entry name" value="INTERMEMBRANE PHOSPHOLIPID TRANSPORT SYSTEM BINDING PROTEIN MLAC"/>
    <property type="match status" value="1"/>
</dbReference>
<reference evidence="2" key="1">
    <citation type="submission" date="2021-11" db="EMBL/GenBank/DDBJ databases">
        <title>BS-T2-15 a new species belonging to the Comamonadaceae family isolated from the soil of a French oak forest.</title>
        <authorList>
            <person name="Mieszkin S."/>
            <person name="Alain K."/>
        </authorList>
    </citation>
    <scope>NUCLEOTIDE SEQUENCE</scope>
    <source>
        <strain evidence="2">BS-T2-15</strain>
    </source>
</reference>
<dbReference type="Gene3D" id="1.10.10.640">
    <property type="entry name" value="phospholipid-binding protein"/>
    <property type="match status" value="1"/>
</dbReference>
<sequence length="206" mass="22189">MFQRTISSLIFAAATLGATAAFAQTAPDVMIKQVAGDVIESVKNDKAIQAGDISRIHGLVDTQVMPHVDFQRMTAATVGKAWKTATPEQQAKLQAEFKTLLIRTYAGALTKVNAQTTVELKPTRSAAEDTDVTVRTNIKGTGGDPIEIDYRLEKQPAEWKIFDVNVLGVWLVDQYKSSFAQQIASSGVDGLINALVAKNKAPAATK</sequence>